<proteinExistence type="predicted"/>
<dbReference type="InterPro" id="IPR049704">
    <property type="entry name" value="Aminotrans_3_PPA_site"/>
</dbReference>
<dbReference type="CDD" id="cd03109">
    <property type="entry name" value="DTBS"/>
    <property type="match status" value="1"/>
</dbReference>
<keyword evidence="6" id="KW-1185">Reference proteome</keyword>
<dbReference type="GO" id="GO:0005739">
    <property type="term" value="C:mitochondrion"/>
    <property type="evidence" value="ECO:0007669"/>
    <property type="project" value="UniProtKB-SubCell"/>
</dbReference>
<comment type="caution">
    <text evidence="5">The sequence shown here is derived from an EMBL/GenBank/DDBJ whole genome shotgun (WGS) entry which is preliminary data.</text>
</comment>
<reference evidence="5 6" key="1">
    <citation type="journal article" date="2018" name="IMA Fungus">
        <title>IMA Genome-F 10: Nine draft genome sequences of Claviceps purpurea s.lat., including C. arundinis, C. humidiphila, and C. cf. spartinae, pseudomolecules for the pitch canker pathogen Fusarium circinatum, draft genome of Davidsoniella eucalypti, Grosmannia galeiformis, Quambalaria eucalypti, and Teratosphaeria destructans.</title>
        <authorList>
            <person name="Wingfield B.D."/>
            <person name="Liu M."/>
            <person name="Nguyen H.D."/>
            <person name="Lane F.A."/>
            <person name="Morgan S.W."/>
            <person name="De Vos L."/>
            <person name="Wilken P.M."/>
            <person name="Duong T.A."/>
            <person name="Aylward J."/>
            <person name="Coetzee M.P."/>
            <person name="Dadej K."/>
            <person name="De Beer Z.W."/>
            <person name="Findlay W."/>
            <person name="Havenga M."/>
            <person name="Kolarik M."/>
            <person name="Menzies J.G."/>
            <person name="Naidoo K."/>
            <person name="Pochopski O."/>
            <person name="Shoukouhi P."/>
            <person name="Santana Q.C."/>
            <person name="Seifert K.A."/>
            <person name="Soal N."/>
            <person name="Steenkamp E.T."/>
            <person name="Tatham C.T."/>
            <person name="van der Nest M.A."/>
            <person name="Wingfield M.J."/>
        </authorList>
    </citation>
    <scope>NUCLEOTIDE SEQUENCE [LARGE SCALE GENOMIC DNA]</scope>
    <source>
        <strain evidence="5">CMW44962</strain>
    </source>
</reference>
<organism evidence="5 6">
    <name type="scientific">Teratosphaeria destructans</name>
    <dbReference type="NCBI Taxonomy" id="418781"/>
    <lineage>
        <taxon>Eukaryota</taxon>
        <taxon>Fungi</taxon>
        <taxon>Dikarya</taxon>
        <taxon>Ascomycota</taxon>
        <taxon>Pezizomycotina</taxon>
        <taxon>Dothideomycetes</taxon>
        <taxon>Dothideomycetidae</taxon>
        <taxon>Mycosphaerellales</taxon>
        <taxon>Teratosphaeriaceae</taxon>
        <taxon>Teratosphaeria</taxon>
    </lineage>
</organism>
<evidence type="ECO:0000256" key="4">
    <source>
        <dbReference type="ARBA" id="ARBA00022898"/>
    </source>
</evidence>
<gene>
    <name evidence="5" type="ORF">Tdes44962_MAKER03960</name>
</gene>
<evidence type="ECO:0000256" key="3">
    <source>
        <dbReference type="ARBA" id="ARBA00022679"/>
    </source>
</evidence>
<dbReference type="GO" id="GO:0030170">
    <property type="term" value="F:pyridoxal phosphate binding"/>
    <property type="evidence" value="ECO:0007669"/>
    <property type="project" value="InterPro"/>
</dbReference>
<dbReference type="Proteomes" id="UP001138500">
    <property type="component" value="Unassembled WGS sequence"/>
</dbReference>
<protein>
    <submittedName>
        <fullName evidence="5">Bifunctional dethiobiotin synthetase/7,8-diamino-pelargonic acid aminotransferase, mitochondrial-like</fullName>
    </submittedName>
</protein>
<dbReference type="InterPro" id="IPR015422">
    <property type="entry name" value="PyrdxlP-dep_Trfase_small"/>
</dbReference>
<dbReference type="PANTHER" id="PTHR42684">
    <property type="entry name" value="ADENOSYLMETHIONINE-8-AMINO-7-OXONONANOATE AMINOTRANSFERASE"/>
    <property type="match status" value="1"/>
</dbReference>
<dbReference type="SUPFAM" id="SSF52540">
    <property type="entry name" value="P-loop containing nucleoside triphosphate hydrolases"/>
    <property type="match status" value="1"/>
</dbReference>
<dbReference type="Gene3D" id="3.40.640.10">
    <property type="entry name" value="Type I PLP-dependent aspartate aminotransferase-like (Major domain)"/>
    <property type="match status" value="1"/>
</dbReference>
<dbReference type="OrthoDB" id="425114at2759"/>
<dbReference type="PROSITE" id="PS00600">
    <property type="entry name" value="AA_TRANSFER_CLASS_3"/>
    <property type="match status" value="1"/>
</dbReference>
<dbReference type="EMBL" id="RIBY02002067">
    <property type="protein sequence ID" value="KAH9825886.1"/>
    <property type="molecule type" value="Genomic_DNA"/>
</dbReference>
<sequence length="893" mass="99400">MHNPISQWHTSFYRVSAWNVRNKLRRGRKGSAYGRDASRLTDDGKSHCIHRHLLYIFFRAASFGVAAMRQIGSVLWPKLRVLQVYGANTGVGKTIFSAILCRAFQRRWPRVHYIKPVSTGPLDEADDRSPNIMPKHEVLASLSSLPPHFPPTQTLTLSKFRLTYLQTFDAPRPQQYKNKMPISSTYCRQVVTRGTLTRIRVDEHQSDSPHKPVTDSAVQAALHDELHSYVTDENGVAVVETAGGVLSPAPSGSSQADLYRPLRLPVFLVGDHRLGGIGTTISAWESLHIRGYDVQSVALFSESRYDNHSYLKEYFADRDVHAFAIPPPPERHEDAARDAQAMREYYEKSDGLPDITTFTDKFIQSHDKRINDVQAMSAEADKAIWHPFMQHTERSKDTIVAMDSAYGDNFQTYTTSQFQRITDQPKISLLKPAFDGSASWWTQGLGHGNPRLALTAAYAAGRYGHVMFANAVHEPALTLAKTLLTSMGNSKLSKVFFTDNGSTGMEVAVKMALRAARLRNGWSAKDEVLILGLKNSYHGDTIGTMDCSEPSIYNEKVEWYSGRGVWMDFPQIKMRKGRWVTEAPENWEVAQDEVFEDLDDVFDFTKRTEAAKYYSTYCRQILDRLEERGKKIGALILEPIILGAGGMMFADPLFQKCLVETVRRESADKKDWIGMPVIFDEVFTGLYRLGRFSAASFLGVHPDIVVNAKLLTGGLLPLCTTAASQSIFEAFLSQDKSDALLHGHSYTAHAVGCAVANASLNAMQNLDRNGSWDVFKQSWAAPAPSQTTVAEQQPGPWSMWSSAFIKAVSHRPDVDYVFALGSVLAISLKDAQGAGYASTAATGLRDKLLAGSPDEDWVIHSRVLGNVLYLMAAMTTSRETIEAIEEKVFAALS</sequence>
<dbReference type="SUPFAM" id="SSF53383">
    <property type="entry name" value="PLP-dependent transferases"/>
    <property type="match status" value="1"/>
</dbReference>
<dbReference type="InterPro" id="IPR015424">
    <property type="entry name" value="PyrdxlP-dep_Trfase"/>
</dbReference>
<dbReference type="InterPro" id="IPR027417">
    <property type="entry name" value="P-loop_NTPase"/>
</dbReference>
<dbReference type="GO" id="GO:0004015">
    <property type="term" value="F:adenosylmethionine-8-amino-7-oxononanoate transaminase activity"/>
    <property type="evidence" value="ECO:0007669"/>
    <property type="project" value="TreeGrafter"/>
</dbReference>
<dbReference type="InterPro" id="IPR015421">
    <property type="entry name" value="PyrdxlP-dep_Trfase_major"/>
</dbReference>
<dbReference type="PANTHER" id="PTHR42684:SF3">
    <property type="entry name" value="ADENOSYLMETHIONINE-8-AMINO-7-OXONONANOATE AMINOTRANSFERASE"/>
    <property type="match status" value="1"/>
</dbReference>
<comment type="subcellular location">
    <subcellularLocation>
        <location evidence="1">Mitochondrion</location>
    </subcellularLocation>
</comment>
<keyword evidence="2" id="KW-0032">Aminotransferase</keyword>
<reference evidence="5 6" key="2">
    <citation type="journal article" date="2021" name="Curr. Genet.">
        <title>Genetic response to nitrogen starvation in the aggressive Eucalyptus foliar pathogen Teratosphaeria destructans.</title>
        <authorList>
            <person name="Havenga M."/>
            <person name="Wingfield B.D."/>
            <person name="Wingfield M.J."/>
            <person name="Dreyer L.L."/>
            <person name="Roets F."/>
            <person name="Aylward J."/>
        </authorList>
    </citation>
    <scope>NUCLEOTIDE SEQUENCE [LARGE SCALE GENOMIC DNA]</scope>
    <source>
        <strain evidence="5">CMW44962</strain>
    </source>
</reference>
<dbReference type="GO" id="GO:0004141">
    <property type="term" value="F:dethiobiotin synthase activity"/>
    <property type="evidence" value="ECO:0007669"/>
    <property type="project" value="TreeGrafter"/>
</dbReference>
<evidence type="ECO:0000256" key="2">
    <source>
        <dbReference type="ARBA" id="ARBA00022576"/>
    </source>
</evidence>
<evidence type="ECO:0000313" key="6">
    <source>
        <dbReference type="Proteomes" id="UP001138500"/>
    </source>
</evidence>
<dbReference type="Gene3D" id="3.40.50.300">
    <property type="entry name" value="P-loop containing nucleotide triphosphate hydrolases"/>
    <property type="match status" value="2"/>
</dbReference>
<dbReference type="GO" id="GO:0009102">
    <property type="term" value="P:biotin biosynthetic process"/>
    <property type="evidence" value="ECO:0007669"/>
    <property type="project" value="TreeGrafter"/>
</dbReference>
<dbReference type="Pfam" id="PF13500">
    <property type="entry name" value="AAA_26"/>
    <property type="match status" value="2"/>
</dbReference>
<dbReference type="InterPro" id="IPR005814">
    <property type="entry name" value="Aminotrans_3"/>
</dbReference>
<evidence type="ECO:0000313" key="5">
    <source>
        <dbReference type="EMBL" id="KAH9825886.1"/>
    </source>
</evidence>
<dbReference type="AlphaFoldDB" id="A0A9W7SNJ6"/>
<evidence type="ECO:0000256" key="1">
    <source>
        <dbReference type="ARBA" id="ARBA00004173"/>
    </source>
</evidence>
<keyword evidence="3" id="KW-0808">Transferase</keyword>
<dbReference type="Gene3D" id="3.90.1150.10">
    <property type="entry name" value="Aspartate Aminotransferase, domain 1"/>
    <property type="match status" value="1"/>
</dbReference>
<accession>A0A9W7SNJ6</accession>
<dbReference type="Pfam" id="PF00202">
    <property type="entry name" value="Aminotran_3"/>
    <property type="match status" value="1"/>
</dbReference>
<name>A0A9W7SNJ6_9PEZI</name>
<keyword evidence="4" id="KW-0663">Pyridoxal phosphate</keyword>